<keyword evidence="2" id="KW-1185">Reference proteome</keyword>
<evidence type="ECO:0000313" key="1">
    <source>
        <dbReference type="EMBL" id="PXY27443.1"/>
    </source>
</evidence>
<dbReference type="EMBL" id="MASW01000002">
    <property type="protein sequence ID" value="PXY27443.1"/>
    <property type="molecule type" value="Genomic_DNA"/>
</dbReference>
<name>A0A2V4B0B7_9PSEU</name>
<accession>A0A2V4B0B7</accession>
<gene>
    <name evidence="1" type="ORF">BAY60_13495</name>
</gene>
<evidence type="ECO:0000313" key="2">
    <source>
        <dbReference type="Proteomes" id="UP000249915"/>
    </source>
</evidence>
<dbReference type="RefSeq" id="WP_112281442.1">
    <property type="nucleotide sequence ID" value="NZ_MASW01000002.1"/>
</dbReference>
<dbReference type="OrthoDB" id="4327488at2"/>
<dbReference type="AlphaFoldDB" id="A0A2V4B0B7"/>
<protein>
    <submittedName>
        <fullName evidence="1">Uncharacterized protein</fullName>
    </submittedName>
</protein>
<comment type="caution">
    <text evidence="1">The sequence shown here is derived from an EMBL/GenBank/DDBJ whole genome shotgun (WGS) entry which is preliminary data.</text>
</comment>
<dbReference type="Proteomes" id="UP000249915">
    <property type="component" value="Unassembled WGS sequence"/>
</dbReference>
<proteinExistence type="predicted"/>
<organism evidence="1 2">
    <name type="scientific">Prauserella muralis</name>
    <dbReference type="NCBI Taxonomy" id="588067"/>
    <lineage>
        <taxon>Bacteria</taxon>
        <taxon>Bacillati</taxon>
        <taxon>Actinomycetota</taxon>
        <taxon>Actinomycetes</taxon>
        <taxon>Pseudonocardiales</taxon>
        <taxon>Pseudonocardiaceae</taxon>
        <taxon>Prauserella</taxon>
    </lineage>
</organism>
<reference evidence="1 2" key="1">
    <citation type="submission" date="2016-07" db="EMBL/GenBank/DDBJ databases">
        <title>Draft genome sequence of Prauserella muralis DSM 45305, isolated from a mould-covered wall in an indoor environment.</title>
        <authorList>
            <person name="Ruckert C."/>
            <person name="Albersmeier A."/>
            <person name="Jiang C.-L."/>
            <person name="Jiang Y."/>
            <person name="Kalinowski J."/>
            <person name="Schneider O."/>
            <person name="Winkler A."/>
            <person name="Zotchev S.B."/>
        </authorList>
    </citation>
    <scope>NUCLEOTIDE SEQUENCE [LARGE SCALE GENOMIC DNA]</scope>
    <source>
        <strain evidence="1 2">DSM 45305</strain>
    </source>
</reference>
<sequence>MAKKHAPVEVKVKASAAAATVTGVVLALLGQYVFGGEVPDLVEGIVEPLVSGGVLGGITFGAGWWARHSPRQLRNVVDVDVEQ</sequence>